<keyword evidence="5" id="KW-0479">Metal-binding</keyword>
<dbReference type="EMBL" id="JBHPEI010000014">
    <property type="protein sequence ID" value="MFC1799576.1"/>
    <property type="molecule type" value="Genomic_DNA"/>
</dbReference>
<evidence type="ECO:0000256" key="8">
    <source>
        <dbReference type="ARBA" id="ARBA00023014"/>
    </source>
</evidence>
<keyword evidence="10" id="KW-1185">Reference proteome</keyword>
<evidence type="ECO:0000256" key="7">
    <source>
        <dbReference type="ARBA" id="ARBA00023004"/>
    </source>
</evidence>
<dbReference type="InterPro" id="IPR007197">
    <property type="entry name" value="rSAM"/>
</dbReference>
<gene>
    <name evidence="9" type="ORF">ACFL2Z_01530</name>
</gene>
<dbReference type="Gene3D" id="3.20.20.70">
    <property type="entry name" value="Aldolase class I"/>
    <property type="match status" value="1"/>
</dbReference>
<dbReference type="Proteomes" id="UP001594288">
    <property type="component" value="Unassembled WGS sequence"/>
</dbReference>
<organism evidence="9 10">
    <name type="scientific">Eiseniibacteriota bacterium</name>
    <dbReference type="NCBI Taxonomy" id="2212470"/>
    <lineage>
        <taxon>Bacteria</taxon>
        <taxon>Candidatus Eiseniibacteriota</taxon>
    </lineage>
</organism>
<feature type="non-terminal residue" evidence="9">
    <location>
        <position position="133"/>
    </location>
</feature>
<dbReference type="SFLD" id="SFLDS00029">
    <property type="entry name" value="Radical_SAM"/>
    <property type="match status" value="1"/>
</dbReference>
<dbReference type="InterPro" id="IPR040085">
    <property type="entry name" value="MJ0674-like"/>
</dbReference>
<comment type="similarity">
    <text evidence="2">Belongs to the organic radical-activating enzymes family.</text>
</comment>
<evidence type="ECO:0000256" key="3">
    <source>
        <dbReference type="ARBA" id="ARBA00022485"/>
    </source>
</evidence>
<dbReference type="InterPro" id="IPR058240">
    <property type="entry name" value="rSAM_sf"/>
</dbReference>
<reference evidence="9 10" key="1">
    <citation type="submission" date="2024-09" db="EMBL/GenBank/DDBJ databases">
        <authorList>
            <person name="D'Angelo T."/>
        </authorList>
    </citation>
    <scope>NUCLEOTIDE SEQUENCE [LARGE SCALE GENOMIC DNA]</scope>
    <source>
        <strain evidence="9">SAG AM-311-F02</strain>
    </source>
</reference>
<evidence type="ECO:0000313" key="10">
    <source>
        <dbReference type="Proteomes" id="UP001594288"/>
    </source>
</evidence>
<dbReference type="InterPro" id="IPR013785">
    <property type="entry name" value="Aldolase_TIM"/>
</dbReference>
<evidence type="ECO:0000256" key="4">
    <source>
        <dbReference type="ARBA" id="ARBA00022691"/>
    </source>
</evidence>
<keyword evidence="8" id="KW-0411">Iron-sulfur</keyword>
<keyword evidence="4" id="KW-0949">S-adenosyl-L-methionine</keyword>
<comment type="caution">
    <text evidence="9">The sequence shown here is derived from an EMBL/GenBank/DDBJ whole genome shotgun (WGS) entry which is preliminary data.</text>
</comment>
<evidence type="ECO:0000256" key="2">
    <source>
        <dbReference type="ARBA" id="ARBA00009777"/>
    </source>
</evidence>
<comment type="cofactor">
    <cofactor evidence="1">
        <name>[4Fe-4S] cluster</name>
        <dbReference type="ChEBI" id="CHEBI:49883"/>
    </cofactor>
</comment>
<proteinExistence type="inferred from homology"/>
<dbReference type="SUPFAM" id="SSF102114">
    <property type="entry name" value="Radical SAM enzymes"/>
    <property type="match status" value="1"/>
</dbReference>
<evidence type="ECO:0000256" key="6">
    <source>
        <dbReference type="ARBA" id="ARBA00023002"/>
    </source>
</evidence>
<accession>A0ABV6YNC2</accession>
<sequence>MTGKHYPSYLRLFAAGKLDGRIQASQEAARICTLCPRKCGVDRLAGDIGFCREGRHASVSSAGPHFGEEAPLVGRSGSGTIFFSGCNLGCCFCQNYDISHLGHGREVTAAELADIMLGLEKSGCHNINLVTPT</sequence>
<protein>
    <submittedName>
        <fullName evidence="9">4Fe-4S cluster-binding domain-containing protein</fullName>
    </submittedName>
</protein>
<dbReference type="PANTHER" id="PTHR43075">
    <property type="entry name" value="FORMATE LYASE ACTIVATING ENZYME, PUTATIVE (AFU_ORTHOLOGUE AFUA_2G15630)-RELATED"/>
    <property type="match status" value="1"/>
</dbReference>
<evidence type="ECO:0000256" key="5">
    <source>
        <dbReference type="ARBA" id="ARBA00022723"/>
    </source>
</evidence>
<keyword evidence="6" id="KW-0560">Oxidoreductase</keyword>
<dbReference type="PANTHER" id="PTHR43075:SF1">
    <property type="entry name" value="FORMATE LYASE ACTIVATING ENZYME, PUTATIVE (AFU_ORTHOLOGUE AFUA_2G15630)-RELATED"/>
    <property type="match status" value="1"/>
</dbReference>
<name>A0ABV6YNC2_UNCEI</name>
<dbReference type="InterPro" id="IPR001989">
    <property type="entry name" value="Radical_activat_CS"/>
</dbReference>
<evidence type="ECO:0000256" key="1">
    <source>
        <dbReference type="ARBA" id="ARBA00001966"/>
    </source>
</evidence>
<keyword evidence="3" id="KW-0004">4Fe-4S</keyword>
<keyword evidence="7" id="KW-0408">Iron</keyword>
<evidence type="ECO:0000313" key="9">
    <source>
        <dbReference type="EMBL" id="MFC1799576.1"/>
    </source>
</evidence>
<dbReference type="PROSITE" id="PS01087">
    <property type="entry name" value="RADICAL_ACTIVATING"/>
    <property type="match status" value="1"/>
</dbReference>